<gene>
    <name evidence="7" type="ORF">O4H49_00410</name>
</gene>
<evidence type="ECO:0000256" key="5">
    <source>
        <dbReference type="ARBA" id="ARBA00023163"/>
    </source>
</evidence>
<keyword evidence="5" id="KW-0804">Transcription</keyword>
<keyword evidence="3" id="KW-0805">Transcription regulation</keyword>
<dbReference type="InterPro" id="IPR004839">
    <property type="entry name" value="Aminotransferase_I/II_large"/>
</dbReference>
<dbReference type="RefSeq" id="WP_269421431.1">
    <property type="nucleotide sequence ID" value="NZ_JAPWGY010000001.1"/>
</dbReference>
<dbReference type="CDD" id="cd00609">
    <property type="entry name" value="AAT_like"/>
    <property type="match status" value="1"/>
</dbReference>
<evidence type="ECO:0000313" key="7">
    <source>
        <dbReference type="EMBL" id="MCZ4279216.1"/>
    </source>
</evidence>
<evidence type="ECO:0000259" key="6">
    <source>
        <dbReference type="PROSITE" id="PS50949"/>
    </source>
</evidence>
<evidence type="ECO:0000256" key="4">
    <source>
        <dbReference type="ARBA" id="ARBA00023125"/>
    </source>
</evidence>
<dbReference type="Pfam" id="PF00392">
    <property type="entry name" value="GntR"/>
    <property type="match status" value="1"/>
</dbReference>
<keyword evidence="8" id="KW-1185">Reference proteome</keyword>
<comment type="similarity">
    <text evidence="1">In the C-terminal section; belongs to the class-I pyridoxal-phosphate-dependent aminotransferase family.</text>
</comment>
<protein>
    <submittedName>
        <fullName evidence="7">PLP-dependent aminotransferase family protein</fullName>
    </submittedName>
</protein>
<dbReference type="SMART" id="SM00345">
    <property type="entry name" value="HTH_GNTR"/>
    <property type="match status" value="1"/>
</dbReference>
<proteinExistence type="inferred from homology"/>
<dbReference type="InterPro" id="IPR051446">
    <property type="entry name" value="HTH_trans_reg/aminotransferase"/>
</dbReference>
<keyword evidence="2" id="KW-0663">Pyridoxal phosphate</keyword>
<dbReference type="PRINTS" id="PR00035">
    <property type="entry name" value="HTHGNTR"/>
</dbReference>
<sequence>MAKFASGALLDGIKLDPNSLSPLYRQLYTGIRRLILSGDLPPGIKLPASRTIATELSISRTTVINTIEQMISEGFLETRRGAGTYVSHHLPAMTDFYQSIDEDDPQQDVEAPDLKLSRRGQGYADLPHQYEPEGIYTFRPSQSAYELLPHDVFSRLTNRYQRRPTPADLTYADRGGFMPLREAISSYLKTSRSIRCTPEQVIITSGTQSALHLISQLLLDPGDAVWMEDPGHMAARCVFEGSGANVVPVPLDEHGFNPELCPPEHKDKPVKLAYVTPSSQHPLGCRMPLTRRIELLDWAQQNDAWIFEDDYNSEFRYTGRPLAALQGLDKSGRVLYVGSFTKILYPGIRLGYMIVPGSMSEAFAHASTIMQRSTPKLIQQVITDFINEGFFATHMRKMRKIYDQRQKVLLAAAEEHLKGLVNISPVEQGFHCNAWLPDHVDAQEIEDILRQAGYAVNNIDYYCIRPYRRKGFMIGFAGTPEEEIPAGIQGMAKILRRIL</sequence>
<dbReference type="EMBL" id="JAPWGY010000001">
    <property type="protein sequence ID" value="MCZ4279216.1"/>
    <property type="molecule type" value="Genomic_DNA"/>
</dbReference>
<reference evidence="7" key="1">
    <citation type="submission" date="2022-12" db="EMBL/GenBank/DDBJ databases">
        <title>Bacterial isolates from different developmental stages of Nematostella vectensis.</title>
        <authorList>
            <person name="Fraune S."/>
        </authorList>
    </citation>
    <scope>NUCLEOTIDE SEQUENCE</scope>
    <source>
        <strain evidence="7">G21630-S1</strain>
    </source>
</reference>
<dbReference type="SUPFAM" id="SSF53383">
    <property type="entry name" value="PLP-dependent transferases"/>
    <property type="match status" value="1"/>
</dbReference>
<dbReference type="PANTHER" id="PTHR46577">
    <property type="entry name" value="HTH-TYPE TRANSCRIPTIONAL REGULATORY PROTEIN GABR"/>
    <property type="match status" value="1"/>
</dbReference>
<dbReference type="PROSITE" id="PS50949">
    <property type="entry name" value="HTH_GNTR"/>
    <property type="match status" value="1"/>
</dbReference>
<keyword evidence="7" id="KW-0808">Transferase</keyword>
<comment type="caution">
    <text evidence="7">The sequence shown here is derived from an EMBL/GenBank/DDBJ whole genome shotgun (WGS) entry which is preliminary data.</text>
</comment>
<dbReference type="GO" id="GO:0008483">
    <property type="term" value="F:transaminase activity"/>
    <property type="evidence" value="ECO:0007669"/>
    <property type="project" value="UniProtKB-KW"/>
</dbReference>
<organism evidence="7 8">
    <name type="scientific">Kiloniella laminariae</name>
    <dbReference type="NCBI Taxonomy" id="454162"/>
    <lineage>
        <taxon>Bacteria</taxon>
        <taxon>Pseudomonadati</taxon>
        <taxon>Pseudomonadota</taxon>
        <taxon>Alphaproteobacteria</taxon>
        <taxon>Rhodospirillales</taxon>
        <taxon>Kiloniellaceae</taxon>
        <taxon>Kiloniella</taxon>
    </lineage>
</organism>
<dbReference type="InterPro" id="IPR036390">
    <property type="entry name" value="WH_DNA-bd_sf"/>
</dbReference>
<evidence type="ECO:0000313" key="8">
    <source>
        <dbReference type="Proteomes" id="UP001069802"/>
    </source>
</evidence>
<keyword evidence="4" id="KW-0238">DNA-binding</keyword>
<dbReference type="Proteomes" id="UP001069802">
    <property type="component" value="Unassembled WGS sequence"/>
</dbReference>
<dbReference type="CDD" id="cd07377">
    <property type="entry name" value="WHTH_GntR"/>
    <property type="match status" value="1"/>
</dbReference>
<dbReference type="InterPro" id="IPR015424">
    <property type="entry name" value="PyrdxlP-dep_Trfase"/>
</dbReference>
<accession>A0ABT4LDP8</accession>
<keyword evidence="7" id="KW-0032">Aminotransferase</keyword>
<dbReference type="InterPro" id="IPR000524">
    <property type="entry name" value="Tscrpt_reg_HTH_GntR"/>
</dbReference>
<evidence type="ECO:0000256" key="3">
    <source>
        <dbReference type="ARBA" id="ARBA00023015"/>
    </source>
</evidence>
<dbReference type="InterPro" id="IPR036388">
    <property type="entry name" value="WH-like_DNA-bd_sf"/>
</dbReference>
<name>A0ABT4LDP8_9PROT</name>
<dbReference type="Pfam" id="PF00155">
    <property type="entry name" value="Aminotran_1_2"/>
    <property type="match status" value="1"/>
</dbReference>
<evidence type="ECO:0000256" key="2">
    <source>
        <dbReference type="ARBA" id="ARBA00022898"/>
    </source>
</evidence>
<evidence type="ECO:0000256" key="1">
    <source>
        <dbReference type="ARBA" id="ARBA00005384"/>
    </source>
</evidence>
<dbReference type="InterPro" id="IPR015421">
    <property type="entry name" value="PyrdxlP-dep_Trfase_major"/>
</dbReference>
<dbReference type="Gene3D" id="3.40.640.10">
    <property type="entry name" value="Type I PLP-dependent aspartate aminotransferase-like (Major domain)"/>
    <property type="match status" value="1"/>
</dbReference>
<feature type="domain" description="HTH gntR-type" evidence="6">
    <location>
        <begin position="21"/>
        <end position="89"/>
    </location>
</feature>
<dbReference type="SUPFAM" id="SSF46785">
    <property type="entry name" value="Winged helix' DNA-binding domain"/>
    <property type="match status" value="1"/>
</dbReference>
<dbReference type="Gene3D" id="1.10.10.10">
    <property type="entry name" value="Winged helix-like DNA-binding domain superfamily/Winged helix DNA-binding domain"/>
    <property type="match status" value="1"/>
</dbReference>
<dbReference type="PANTHER" id="PTHR46577:SF1">
    <property type="entry name" value="HTH-TYPE TRANSCRIPTIONAL REGULATORY PROTEIN GABR"/>
    <property type="match status" value="1"/>
</dbReference>